<evidence type="ECO:0000313" key="2">
    <source>
        <dbReference type="EMBL" id="API61212.1"/>
    </source>
</evidence>
<dbReference type="PROSITE" id="PS51257">
    <property type="entry name" value="PROKAR_LIPOPROTEIN"/>
    <property type="match status" value="1"/>
</dbReference>
<dbReference type="AlphaFoldDB" id="A0A1L4A018"/>
<dbReference type="KEGG" id="sphj:BSL82_16015"/>
<gene>
    <name evidence="2" type="ORF">BSL82_16015</name>
</gene>
<dbReference type="Proteomes" id="UP000182063">
    <property type="component" value="Chromosome"/>
</dbReference>
<dbReference type="STRING" id="1921510.BSL82_16015"/>
<organism evidence="2 3">
    <name type="scientific">Tardibacter chloracetimidivorans</name>
    <dbReference type="NCBI Taxonomy" id="1921510"/>
    <lineage>
        <taxon>Bacteria</taxon>
        <taxon>Pseudomonadati</taxon>
        <taxon>Pseudomonadota</taxon>
        <taxon>Alphaproteobacteria</taxon>
        <taxon>Sphingomonadales</taxon>
        <taxon>Sphingomonadaceae</taxon>
        <taxon>Tardibacter</taxon>
    </lineage>
</organism>
<protein>
    <recommendedName>
        <fullName evidence="4">Pilus assembly protein</fullName>
    </recommendedName>
</protein>
<evidence type="ECO:0008006" key="4">
    <source>
        <dbReference type="Google" id="ProtNLM"/>
    </source>
</evidence>
<dbReference type="OrthoDB" id="7409056at2"/>
<name>A0A1L4A018_9SPHN</name>
<dbReference type="RefSeq" id="WP_072598840.1">
    <property type="nucleotide sequence ID" value="NZ_CP018221.1"/>
</dbReference>
<feature type="region of interest" description="Disordered" evidence="1">
    <location>
        <begin position="67"/>
        <end position="99"/>
    </location>
</feature>
<accession>A0A1L4A018</accession>
<keyword evidence="3" id="KW-1185">Reference proteome</keyword>
<evidence type="ECO:0000313" key="3">
    <source>
        <dbReference type="Proteomes" id="UP000182063"/>
    </source>
</evidence>
<evidence type="ECO:0000256" key="1">
    <source>
        <dbReference type="SAM" id="MobiDB-lite"/>
    </source>
</evidence>
<dbReference type="EMBL" id="CP018221">
    <property type="protein sequence ID" value="API61212.1"/>
    <property type="molecule type" value="Genomic_DNA"/>
</dbReference>
<reference evidence="3" key="1">
    <citation type="submission" date="2016-11" db="EMBL/GenBank/DDBJ databases">
        <title>Complete Genome Sequence of alachlor-degrading Sphingomonas sp. strain JJ-A5.</title>
        <authorList>
            <person name="Lee H."/>
            <person name="Ka J.-O."/>
        </authorList>
    </citation>
    <scope>NUCLEOTIDE SEQUENCE [LARGE SCALE GENOMIC DNA]</scope>
    <source>
        <strain evidence="3">JJ-A5</strain>
    </source>
</reference>
<feature type="compositionally biased region" description="Gly residues" evidence="1">
    <location>
        <begin position="83"/>
        <end position="99"/>
    </location>
</feature>
<sequence>MRSKTATIAIGAGAAMLLGGCTPIDTGLGATVKHNMAQHIINPDPEYAGTPVEGSSGDRAASALERYRKGTVKEPQTIRTTSGTGGSGGGSSIGSGGSR</sequence>
<proteinExistence type="predicted"/>